<dbReference type="HAMAP" id="MF_02070">
    <property type="entry name" value="TagA_TarA"/>
    <property type="match status" value="1"/>
</dbReference>
<dbReference type="EC" id="2.4.1.187" evidence="5"/>
<dbReference type="PANTHER" id="PTHR34136">
    <property type="match status" value="1"/>
</dbReference>
<organism evidence="6 7">
    <name type="scientific">Lentilactobacillus parakefiri</name>
    <dbReference type="NCBI Taxonomy" id="152332"/>
    <lineage>
        <taxon>Bacteria</taxon>
        <taxon>Bacillati</taxon>
        <taxon>Bacillota</taxon>
        <taxon>Bacilli</taxon>
        <taxon>Lactobacillales</taxon>
        <taxon>Lactobacillaceae</taxon>
        <taxon>Lentilactobacillus</taxon>
    </lineage>
</organism>
<dbReference type="CDD" id="cd06533">
    <property type="entry name" value="Glyco_transf_WecG_TagA"/>
    <property type="match status" value="1"/>
</dbReference>
<evidence type="ECO:0000256" key="2">
    <source>
        <dbReference type="ARBA" id="ARBA00022679"/>
    </source>
</evidence>
<evidence type="ECO:0000256" key="1">
    <source>
        <dbReference type="ARBA" id="ARBA00022676"/>
    </source>
</evidence>
<keyword evidence="1 5" id="KW-0328">Glycosyltransferase</keyword>
<dbReference type="NCBIfam" id="TIGR00696">
    <property type="entry name" value="wecG_tagA_cpsF"/>
    <property type="match status" value="1"/>
</dbReference>
<sequence>MNNQSPTQPVDILGIPFTNTTEKDFQTILHNVINQRKNTFVVTANPEIVMYAKANPSYEKLITAADYIVPDGIGIIMGAKMVKTPLQERVTGYDLFVHLLEWGNANQKSAYFIGAQPTVIRKLKKVVQENYPFLTIAGTHDGYFGDDRNIVHDIKRTQPDMVFVATGYPKQEAFINKNRQAANALWIGIGGSFDVLAGTVKRAPKTWQKMHLEWLYRVVKDPSRFSRLMVLPKYLWQIIKQKYTHKSRRYK</sequence>
<evidence type="ECO:0000313" key="7">
    <source>
        <dbReference type="Proteomes" id="UP000216802"/>
    </source>
</evidence>
<comment type="pathway">
    <text evidence="5">Cell wall biogenesis; teichoic acid biosynthesis.</text>
</comment>
<evidence type="ECO:0000256" key="5">
    <source>
        <dbReference type="HAMAP-Rule" id="MF_02070"/>
    </source>
</evidence>
<accession>A0A269Y3X3</accession>
<evidence type="ECO:0000256" key="3">
    <source>
        <dbReference type="ARBA" id="ARBA00022944"/>
    </source>
</evidence>
<dbReference type="EMBL" id="NCXI01000062">
    <property type="protein sequence ID" value="PAK80189.1"/>
    <property type="molecule type" value="Genomic_DNA"/>
</dbReference>
<keyword evidence="2 5" id="KW-0808">Transferase</keyword>
<keyword evidence="4 5" id="KW-0961">Cell wall biogenesis/degradation</keyword>
<dbReference type="AlphaFoldDB" id="A0A269Y3X3"/>
<dbReference type="GO" id="GO:0047244">
    <property type="term" value="F:N-acetylglucosaminyldiphosphoundecaprenol N-acetyl-beta-D-mannosaminyltransferase activity"/>
    <property type="evidence" value="ECO:0007669"/>
    <property type="project" value="UniProtKB-UniRule"/>
</dbReference>
<comment type="function">
    <text evidence="5">Catalyzes the conversion of GlcNAc-PP-undecaprenol into ManNAc-GlcNAc-PP-undecaprenol, the first committed lipid intermediate in the de novo synthesis of teichoic acid.</text>
</comment>
<evidence type="ECO:0000256" key="4">
    <source>
        <dbReference type="ARBA" id="ARBA00023316"/>
    </source>
</evidence>
<comment type="caution">
    <text evidence="6">The sequence shown here is derived from an EMBL/GenBank/DDBJ whole genome shotgun (WGS) entry which is preliminary data.</text>
</comment>
<reference evidence="6 7" key="1">
    <citation type="submission" date="2017-04" db="EMBL/GenBank/DDBJ databases">
        <title>Kefir bacterial isolates.</title>
        <authorList>
            <person name="Kim Y."/>
            <person name="Blasche S."/>
            <person name="Patil K.R."/>
        </authorList>
    </citation>
    <scope>NUCLEOTIDE SEQUENCE [LARGE SCALE GENOMIC DNA]</scope>
    <source>
        <strain evidence="6 7">OG2</strain>
    </source>
</reference>
<dbReference type="InterPro" id="IPR004629">
    <property type="entry name" value="WecG_TagA_CpsF"/>
</dbReference>
<name>A0A269Y3X3_9LACO</name>
<dbReference type="Proteomes" id="UP000216802">
    <property type="component" value="Unassembled WGS sequence"/>
</dbReference>
<dbReference type="GO" id="GO:0019350">
    <property type="term" value="P:teichoic acid biosynthetic process"/>
    <property type="evidence" value="ECO:0007669"/>
    <property type="project" value="UniProtKB-UniRule"/>
</dbReference>
<comment type="similarity">
    <text evidence="5">Belongs to the glycosyltransferase 26 family. TagA/TarA subfamily.</text>
</comment>
<protein>
    <recommendedName>
        <fullName evidence="5">N-acetylglucosaminyldiphosphoundecaprenol N-acetyl-beta-D-mannosaminyltransferase</fullName>
        <ecNumber evidence="5">2.4.1.187</ecNumber>
    </recommendedName>
    <alternativeName>
        <fullName evidence="5">N-acetylmannosaminyltransferase</fullName>
    </alternativeName>
    <alternativeName>
        <fullName evidence="5">UDP-N-acetylmannosamine transferase</fullName>
    </alternativeName>
    <alternativeName>
        <fullName evidence="5">UDP-N-acetylmannosamine:N-acetylglucosaminyl pyrophosphorylundecaprenol N-acetylmannosaminyltransferase</fullName>
    </alternativeName>
</protein>
<dbReference type="InterPro" id="IPR034714">
    <property type="entry name" value="TagA_TarA"/>
</dbReference>
<proteinExistence type="inferred from homology"/>
<keyword evidence="3 5" id="KW-0777">Teichoic acid biosynthesis</keyword>
<dbReference type="PANTHER" id="PTHR34136:SF1">
    <property type="entry name" value="UDP-N-ACETYL-D-MANNOSAMINURONIC ACID TRANSFERASE"/>
    <property type="match status" value="1"/>
</dbReference>
<dbReference type="RefSeq" id="WP_095354928.1">
    <property type="nucleotide sequence ID" value="NZ_NCXI01000062.1"/>
</dbReference>
<dbReference type="UniPathway" id="UPA00632"/>
<gene>
    <name evidence="6" type="ORF">B8W98_08445</name>
</gene>
<comment type="catalytic activity">
    <reaction evidence="5">
        <text>UDP-N-acetyl-alpha-D-mannosamine + N-acetyl-alpha-D-glucosaminyl-di-trans,octa-cis-undecaprenyl diphosphate = N-acetyl-beta-D-mannosaminyl-(1-&gt;4)-N-acetyl-alpha-D-glucosaminyl di-trans,octa-cis-undecaprenyl diphosphate + UDP + H(+)</text>
        <dbReference type="Rhea" id="RHEA:16053"/>
        <dbReference type="ChEBI" id="CHEBI:15378"/>
        <dbReference type="ChEBI" id="CHEBI:58223"/>
        <dbReference type="ChEBI" id="CHEBI:62959"/>
        <dbReference type="ChEBI" id="CHEBI:68623"/>
        <dbReference type="ChEBI" id="CHEBI:132210"/>
        <dbReference type="EC" id="2.4.1.187"/>
    </reaction>
</comment>
<evidence type="ECO:0000313" key="6">
    <source>
        <dbReference type="EMBL" id="PAK80189.1"/>
    </source>
</evidence>
<dbReference type="Pfam" id="PF03808">
    <property type="entry name" value="Glyco_tran_WecG"/>
    <property type="match status" value="1"/>
</dbReference>
<dbReference type="GO" id="GO:0071555">
    <property type="term" value="P:cell wall organization"/>
    <property type="evidence" value="ECO:0007669"/>
    <property type="project" value="UniProtKB-KW"/>
</dbReference>